<proteinExistence type="predicted"/>
<keyword evidence="2" id="KW-1185">Reference proteome</keyword>
<sequence length="130" mass="14676">MHRTDEAGEYLRQEFPEQAELALWLRSVLLEAEPDLEQRVYRGWQAVGFRHPDAGYVCGIFPRPEGLQLLFEHGASLPDPEGVLTAGGRQVRALPIADRSADTVDLVQRFLARSVIDGLERRAGRKPRSR</sequence>
<dbReference type="OrthoDB" id="9811812at2"/>
<dbReference type="RefSeq" id="WP_005272629.1">
    <property type="nucleotide sequence ID" value="NZ_ANPE02000222.1"/>
</dbReference>
<evidence type="ECO:0000313" key="2">
    <source>
        <dbReference type="Proteomes" id="UP000010729"/>
    </source>
</evidence>
<reference evidence="1 2" key="1">
    <citation type="journal article" date="2013" name="Genome Announc.">
        <title>Draft Genome Sequence of Arthrobacter crystallopoietes Strain BAB-32, Revealing Genes for Bioremediation.</title>
        <authorList>
            <person name="Joshi M.N."/>
            <person name="Pandit A.S."/>
            <person name="Sharma A."/>
            <person name="Pandya R.V."/>
            <person name="Desai S.M."/>
            <person name="Saxena A.K."/>
            <person name="Bagatharia S.B."/>
        </authorList>
    </citation>
    <scope>NUCLEOTIDE SEQUENCE [LARGE SCALE GENOMIC DNA]</scope>
    <source>
        <strain evidence="1 2">BAB-32</strain>
    </source>
</reference>
<comment type="caution">
    <text evidence="1">The sequence shown here is derived from an EMBL/GenBank/DDBJ whole genome shotgun (WGS) entry which is preliminary data.</text>
</comment>
<accession>N1UYH1</accession>
<dbReference type="Proteomes" id="UP000010729">
    <property type="component" value="Unassembled WGS sequence"/>
</dbReference>
<dbReference type="AlphaFoldDB" id="N1UYH1"/>
<protein>
    <submittedName>
        <fullName evidence="1">Uncharacterized protein</fullName>
    </submittedName>
</protein>
<evidence type="ECO:0000313" key="1">
    <source>
        <dbReference type="EMBL" id="EMY32877.1"/>
    </source>
</evidence>
<name>N1UYH1_9MICC</name>
<dbReference type="SUPFAM" id="SSF159888">
    <property type="entry name" value="YdhG-like"/>
    <property type="match status" value="1"/>
</dbReference>
<organism evidence="1 2">
    <name type="scientific">Arthrobacter crystallopoietes BAB-32</name>
    <dbReference type="NCBI Taxonomy" id="1246476"/>
    <lineage>
        <taxon>Bacteria</taxon>
        <taxon>Bacillati</taxon>
        <taxon>Actinomycetota</taxon>
        <taxon>Actinomycetes</taxon>
        <taxon>Micrococcales</taxon>
        <taxon>Micrococcaceae</taxon>
        <taxon>Crystallibacter</taxon>
    </lineage>
</organism>
<gene>
    <name evidence="1" type="ORF">D477_017864</name>
</gene>
<dbReference type="EMBL" id="ANPE02000222">
    <property type="protein sequence ID" value="EMY32877.1"/>
    <property type="molecule type" value="Genomic_DNA"/>
</dbReference>